<dbReference type="GO" id="GO:0006508">
    <property type="term" value="P:proteolysis"/>
    <property type="evidence" value="ECO:0007669"/>
    <property type="project" value="UniProtKB-KW"/>
</dbReference>
<dbReference type="FunFam" id="3.40.50.1820:FF:000028">
    <property type="entry name" value="S9 family peptidase"/>
    <property type="match status" value="1"/>
</dbReference>
<evidence type="ECO:0000313" key="10">
    <source>
        <dbReference type="Proteomes" id="UP001194746"/>
    </source>
</evidence>
<dbReference type="InterPro" id="IPR001375">
    <property type="entry name" value="Peptidase_S9_cat"/>
</dbReference>
<evidence type="ECO:0000256" key="1">
    <source>
        <dbReference type="ARBA" id="ARBA00010040"/>
    </source>
</evidence>
<dbReference type="InterPro" id="IPR029058">
    <property type="entry name" value="AB_hydrolase_fold"/>
</dbReference>
<sequence length="707" mass="79138">MTQIAAKRVPRLTPRALLEAPRRSHPILDAFGKLAVYTQYTYSFQSHRETREICVVETANGRRSWPITNSPTASFPQWLGHSDRLIWLEEIPNGHTQLVVGSARHLSSIYVAGTIHGPVRDLRVSRMAMEEDNDDDLAFIVIGKANPDGTLFNPSDARKNESGHGGSLLSSCPPRVDDPDDNLQTVIWFGRLIRPSETPDGQYTISGITNLMAYFDLGRGTLQVPEGSQETCQDVFMHSWIIFFAAKDPELNGSTHTASSWYYCPMITWSDYPIPDDYYKAYRHDGLGGSVTSPSANEPGNMVLLAQKQDGYAADKNRIIIVSTSETGECRELFASEDGKGQWDLSPSSVAWAPSRLLLIQVEEHGQRVLYQLDLNTNTAPSPSHLQRVSDLLSTSGSVMNVTTFPNQPTRLLASCESFTHSREFINLDTATNYAHNLLHDAGFGLSSDQVDQIWFPGANGHQIHAWVIKPSNFAPGKTYPLAYFIHEKPHGSWSGQWSRRINLALFAEHGYIVVAPNISGSIGYGQAFTDSLQGSWGGSPYLDLQQGFEYIEKNIPYIDTTRAVAVGSGYGGYLINWIQGQELGRKFRLLISDNGIFSMSSYLSSDLQHCIFNAMLGAPWENLEEWEKWDPTRHLDKWNTPQLVISREGDSNYPVSDGLAAFNALQLRGVESALLRFAAEKSEVEKQENMLFWYQTVLDWMDRHTR</sequence>
<reference evidence="9" key="1">
    <citation type="journal article" date="2019" name="Beilstein J. Org. Chem.">
        <title>Nanangenines: drimane sesquiterpenoids as the dominant metabolite cohort of a novel Australian fungus, Aspergillus nanangensis.</title>
        <authorList>
            <person name="Lacey H.J."/>
            <person name="Gilchrist C.L.M."/>
            <person name="Crombie A."/>
            <person name="Kalaitzis J.A."/>
            <person name="Vuong D."/>
            <person name="Rutledge P.J."/>
            <person name="Turner P."/>
            <person name="Pitt J.I."/>
            <person name="Lacey E."/>
            <person name="Chooi Y.H."/>
            <person name="Piggott A.M."/>
        </authorList>
    </citation>
    <scope>NUCLEOTIDE SEQUENCE</scope>
    <source>
        <strain evidence="9">MST-FP2251</strain>
    </source>
</reference>
<evidence type="ECO:0000256" key="6">
    <source>
        <dbReference type="ARBA" id="ARBA00032829"/>
    </source>
</evidence>
<gene>
    <name evidence="9" type="ORF">FE257_008749</name>
</gene>
<comment type="similarity">
    <text evidence="1">Belongs to the peptidase S9C family.</text>
</comment>
<keyword evidence="2" id="KW-0645">Protease</keyword>
<keyword evidence="4" id="KW-0378">Hydrolase</keyword>
<dbReference type="InterPro" id="IPR011044">
    <property type="entry name" value="Quino_amine_DH_bsu"/>
</dbReference>
<dbReference type="PANTHER" id="PTHR42776">
    <property type="entry name" value="SERINE PEPTIDASE S9 FAMILY MEMBER"/>
    <property type="match status" value="1"/>
</dbReference>
<keyword evidence="5" id="KW-0720">Serine protease</keyword>
<evidence type="ECO:0000256" key="7">
    <source>
        <dbReference type="SAM" id="MobiDB-lite"/>
    </source>
</evidence>
<dbReference type="Proteomes" id="UP001194746">
    <property type="component" value="Unassembled WGS sequence"/>
</dbReference>
<evidence type="ECO:0000259" key="8">
    <source>
        <dbReference type="Pfam" id="PF00326"/>
    </source>
</evidence>
<dbReference type="AlphaFoldDB" id="A0AAD4CMI6"/>
<proteinExistence type="inferred from homology"/>
<evidence type="ECO:0000256" key="5">
    <source>
        <dbReference type="ARBA" id="ARBA00022825"/>
    </source>
</evidence>
<dbReference type="Gene3D" id="3.40.50.1820">
    <property type="entry name" value="alpha/beta hydrolase"/>
    <property type="match status" value="1"/>
</dbReference>
<evidence type="ECO:0000256" key="2">
    <source>
        <dbReference type="ARBA" id="ARBA00022670"/>
    </source>
</evidence>
<dbReference type="PANTHER" id="PTHR42776:SF13">
    <property type="entry name" value="DIPEPTIDYL-PEPTIDASE 5"/>
    <property type="match status" value="1"/>
</dbReference>
<dbReference type="SUPFAM" id="SSF53474">
    <property type="entry name" value="alpha/beta-Hydrolases"/>
    <property type="match status" value="1"/>
</dbReference>
<dbReference type="GO" id="GO:0004252">
    <property type="term" value="F:serine-type endopeptidase activity"/>
    <property type="evidence" value="ECO:0007669"/>
    <property type="project" value="TreeGrafter"/>
</dbReference>
<evidence type="ECO:0000256" key="3">
    <source>
        <dbReference type="ARBA" id="ARBA00022729"/>
    </source>
</evidence>
<reference evidence="9" key="2">
    <citation type="submission" date="2020-02" db="EMBL/GenBank/DDBJ databases">
        <authorList>
            <person name="Gilchrist C.L.M."/>
            <person name="Chooi Y.-H."/>
        </authorList>
    </citation>
    <scope>NUCLEOTIDE SEQUENCE</scope>
    <source>
        <strain evidence="9">MST-FP2251</strain>
    </source>
</reference>
<keyword evidence="10" id="KW-1185">Reference proteome</keyword>
<name>A0AAD4CMI6_ASPNN</name>
<protein>
    <recommendedName>
        <fullName evidence="6">Dipeptidyl-peptidase V</fullName>
    </recommendedName>
</protein>
<evidence type="ECO:0000256" key="4">
    <source>
        <dbReference type="ARBA" id="ARBA00022801"/>
    </source>
</evidence>
<dbReference type="SUPFAM" id="SSF50969">
    <property type="entry name" value="YVTN repeat-like/Quinoprotein amine dehydrogenase"/>
    <property type="match status" value="1"/>
</dbReference>
<evidence type="ECO:0000313" key="9">
    <source>
        <dbReference type="EMBL" id="KAF9888317.1"/>
    </source>
</evidence>
<dbReference type="EMBL" id="VCAU01000048">
    <property type="protein sequence ID" value="KAF9888317.1"/>
    <property type="molecule type" value="Genomic_DNA"/>
</dbReference>
<comment type="caution">
    <text evidence="9">The sequence shown here is derived from an EMBL/GenBank/DDBJ whole genome shotgun (WGS) entry which is preliminary data.</text>
</comment>
<feature type="domain" description="Peptidase S9 prolyl oligopeptidase catalytic" evidence="8">
    <location>
        <begin position="499"/>
        <end position="706"/>
    </location>
</feature>
<dbReference type="Pfam" id="PF00326">
    <property type="entry name" value="Peptidase_S9"/>
    <property type="match status" value="1"/>
</dbReference>
<feature type="region of interest" description="Disordered" evidence="7">
    <location>
        <begin position="153"/>
        <end position="177"/>
    </location>
</feature>
<keyword evidence="3" id="KW-0732">Signal</keyword>
<accession>A0AAD4CMI6</accession>
<organism evidence="9 10">
    <name type="scientific">Aspergillus nanangensis</name>
    <dbReference type="NCBI Taxonomy" id="2582783"/>
    <lineage>
        <taxon>Eukaryota</taxon>
        <taxon>Fungi</taxon>
        <taxon>Dikarya</taxon>
        <taxon>Ascomycota</taxon>
        <taxon>Pezizomycotina</taxon>
        <taxon>Eurotiomycetes</taxon>
        <taxon>Eurotiomycetidae</taxon>
        <taxon>Eurotiales</taxon>
        <taxon>Aspergillaceae</taxon>
        <taxon>Aspergillus</taxon>
        <taxon>Aspergillus subgen. Circumdati</taxon>
    </lineage>
</organism>